<dbReference type="InterPro" id="IPR004199">
    <property type="entry name" value="B-gal_small/dom_5"/>
</dbReference>
<dbReference type="EC" id="3.2.1.23" evidence="3 10"/>
<dbReference type="Gene3D" id="2.60.40.10">
    <property type="entry name" value="Immunoglobulins"/>
    <property type="match status" value="2"/>
</dbReference>
<dbReference type="GO" id="GO:0004565">
    <property type="term" value="F:beta-galactosidase activity"/>
    <property type="evidence" value="ECO:0007669"/>
    <property type="project" value="UniProtKB-EC"/>
</dbReference>
<dbReference type="SUPFAM" id="SSF49899">
    <property type="entry name" value="Concanavalin A-like lectins/glucanases"/>
    <property type="match status" value="1"/>
</dbReference>
<evidence type="ECO:0000256" key="4">
    <source>
        <dbReference type="ARBA" id="ARBA00013303"/>
    </source>
</evidence>
<dbReference type="Pfam" id="PF02929">
    <property type="entry name" value="Bgal_small_N"/>
    <property type="match status" value="1"/>
</dbReference>
<accession>A0A542ZAP9</accession>
<evidence type="ECO:0000259" key="12">
    <source>
        <dbReference type="SMART" id="SM00560"/>
    </source>
</evidence>
<dbReference type="InterPro" id="IPR032312">
    <property type="entry name" value="LacZ_4"/>
</dbReference>
<gene>
    <name evidence="14" type="ORF">FB461_2138</name>
</gene>
<evidence type="ECO:0000256" key="6">
    <source>
        <dbReference type="ARBA" id="ARBA00022801"/>
    </source>
</evidence>
<evidence type="ECO:0000256" key="8">
    <source>
        <dbReference type="ARBA" id="ARBA00023295"/>
    </source>
</evidence>
<dbReference type="Pfam" id="PF00703">
    <property type="entry name" value="Glyco_hydro_2"/>
    <property type="match status" value="1"/>
</dbReference>
<comment type="catalytic activity">
    <reaction evidence="1 10">
        <text>Hydrolysis of terminal non-reducing beta-D-galactose residues in beta-D-galactosides.</text>
        <dbReference type="EC" id="3.2.1.23"/>
    </reaction>
</comment>
<dbReference type="Pfam" id="PF13385">
    <property type="entry name" value="Laminin_G_3"/>
    <property type="match status" value="1"/>
</dbReference>
<dbReference type="SUPFAM" id="SSF49303">
    <property type="entry name" value="beta-Galactosidase/glucuronidase domain"/>
    <property type="match status" value="2"/>
</dbReference>
<feature type="domain" description="LamG-like jellyroll fold" evidence="12">
    <location>
        <begin position="667"/>
        <end position="802"/>
    </location>
</feature>
<sequence length="1581" mass="170097">MVKNRSLRGIARLTIAALIGVGIAVPTATSAQAWTDPTNGYPEWNNNIGIFDVNSQAPHATLMPYESLDKALVGDRTDSVFRQDLDGTWKFLFANQPAQRSLDFFNPAVSSTSWDDIHVPSNWELPSSNPQGTRYSRPQYNNWYYPWWDANGDDGTGAENAQPPYAPTKVNPVGQYRRTFTVPSGWNGRRTFLHFEGVRSAFYVWVNGQKVGYRESSHDASEFDITDFLQSGENTVAVEVYKYSDGAWLEDQDMLRLAGIFRSVYLFSTPQVHLRDFFITTPVTSNFTQASVNVASSVRNYGVPVTGTYTVSTQLYDADNQPVWGTPLVTNHNLASVAVGNDVTANIGKTVPNPKLWSAEKPYLYTAVMELKDPAGNVTERLSSRVGLRDFAMSDGLMKINGKRIQINGVNRHEMSADTGMVISRSVTERDMQLMKKSNINAIRTSHYPNDPSFYELADEYGFYVMDETNLETHGIRGDGFPGYKPNWLAAVMDRTKRMVHRDKNHASVIIWSLGNEAGDGPNFVSQHDWIKSFDPSRLVHYEGNSGPQYSDMRSEMYPSVQTARSKSQESGARPYILVEFGHAMGNSLGNLVDYWENVRNYPLAQGGYIWDFVDQALHEPVPATKSVDMAGSAGLTGQLSTGATVTGTGLVGSLSLKQSAATNFSGSFTAEAWVTPHSGGNDHQVIIGKGDNEWALKTNDRGANGEIEFFVYYGGDWHSARAALPGNWVGSEHHVVGLYDASTNQVRVYVDGAQLAAASATTRPARSSANIGVGIDASSSSRMFDGPIRIARVYDRALTSTEISATSPASDSGLVAGFNAASANVVTTQPPAGATYLAYGGDWGDNPNDGNFSGDGIVGADRKPTAKSEETRGVYQSVQMSKTVTNGLVNFKNEFLFTNVNEYEVKWSLLEDGVAVTHGTVPAADLDIAPLASKQVSIPVTLPATVVAGAEYLLNIDVVLKSATKWAPAGYEIARTQVPYDVTVPVAPNVPSDVIRPVAVSNGAQQVEVTGNTFSVTIDKTTGVITSWKSKGDDIVKEGPQPNFWRATTDNDLHTQYEENGADWHYAGDDRTVSNVTVTPAGDGKSVVVSVSGMLPTGSANSSYSTTYTVHGNGAIDVRNQMLPGSSSLGYIPEVGTIMELPGSFEQVTYYGRGPFENYIDRRTEFRVGRYQGTVSTMGDTNLRPQEQGERTDTRWVALTNAQGKGLLATSASTMEFNASHYRPDDLSGARHAYELTPRDNTVLRLSYAQMGVGVGSCFDHEVLDHYKLFANRDYDYTYRLQPINDVADAARIARQVIGGAGMGARAAVDANTVEAGSAIGVSGSGFLADESVDVKLAATIATLQADGEGNVSGSVVIPATTTPGTYSLTLSGAESVRTATTAAFSVTPRIDPGTGPKDSYIGVIAPAKAVAGKAFVVRVKASGPGTAGIAVTGAVKADRAITLNSAGEGSLTVTPKKAGKIVVAAQMLASATVKPSVARPAIITVTKTKPKVKVTIKKSTASRILKVKVKVTAPGLSRAGKVIVKDGKKVIKRVKVKASGTKAVTVKLRAGIGKHKVTVTFKGNKALKKASQKRTVRLR</sequence>
<dbReference type="InterPro" id="IPR023230">
    <property type="entry name" value="Glyco_hydro_2_CS"/>
</dbReference>
<dbReference type="Gene3D" id="2.70.98.10">
    <property type="match status" value="1"/>
</dbReference>
<dbReference type="SMART" id="SM00560">
    <property type="entry name" value="LamGL"/>
    <property type="match status" value="1"/>
</dbReference>
<dbReference type="Proteomes" id="UP000315389">
    <property type="component" value="Unassembled WGS sequence"/>
</dbReference>
<feature type="signal peptide" evidence="11">
    <location>
        <begin position="1"/>
        <end position="33"/>
    </location>
</feature>
<evidence type="ECO:0000256" key="10">
    <source>
        <dbReference type="RuleBase" id="RU361154"/>
    </source>
</evidence>
<dbReference type="InterPro" id="IPR006558">
    <property type="entry name" value="LamG-like"/>
</dbReference>
<dbReference type="PROSITE" id="PS00608">
    <property type="entry name" value="GLYCOSYL_HYDROL_F2_2"/>
    <property type="match status" value="1"/>
</dbReference>
<dbReference type="InterPro" id="IPR006102">
    <property type="entry name" value="Ig-like_GH2"/>
</dbReference>
<dbReference type="EMBL" id="VFOS01000004">
    <property type="protein sequence ID" value="TQL57404.1"/>
    <property type="molecule type" value="Genomic_DNA"/>
</dbReference>
<dbReference type="PROSITE" id="PS00719">
    <property type="entry name" value="GLYCOSYL_HYDROL_F2_1"/>
    <property type="match status" value="1"/>
</dbReference>
<evidence type="ECO:0000256" key="7">
    <source>
        <dbReference type="ARBA" id="ARBA00023157"/>
    </source>
</evidence>
<dbReference type="PANTHER" id="PTHR46323">
    <property type="entry name" value="BETA-GALACTOSIDASE"/>
    <property type="match status" value="1"/>
</dbReference>
<dbReference type="Gene3D" id="2.60.120.200">
    <property type="match status" value="1"/>
</dbReference>
<dbReference type="Pfam" id="PF02837">
    <property type="entry name" value="Glyco_hydro_2_N"/>
    <property type="match status" value="1"/>
</dbReference>
<dbReference type="InterPro" id="IPR008979">
    <property type="entry name" value="Galactose-bd-like_sf"/>
</dbReference>
<feature type="domain" description="Beta galactosidase small chain/" evidence="13">
    <location>
        <begin position="1009"/>
        <end position="1283"/>
    </location>
</feature>
<dbReference type="SUPFAM" id="SSF51445">
    <property type="entry name" value="(Trans)glycosidases"/>
    <property type="match status" value="1"/>
</dbReference>
<dbReference type="GO" id="GO:0005990">
    <property type="term" value="P:lactose catabolic process"/>
    <property type="evidence" value="ECO:0007669"/>
    <property type="project" value="TreeGrafter"/>
</dbReference>
<proteinExistence type="inferred from homology"/>
<dbReference type="SUPFAM" id="SSF74650">
    <property type="entry name" value="Galactose mutarotase-like"/>
    <property type="match status" value="1"/>
</dbReference>
<dbReference type="Gene3D" id="3.20.20.80">
    <property type="entry name" value="Glycosidases"/>
    <property type="match status" value="2"/>
</dbReference>
<dbReference type="InterPro" id="IPR006103">
    <property type="entry name" value="Glyco_hydro_2_cat"/>
</dbReference>
<keyword evidence="8 10" id="KW-0326">Glycosidase</keyword>
<dbReference type="SUPFAM" id="SSF49785">
    <property type="entry name" value="Galactose-binding domain-like"/>
    <property type="match status" value="1"/>
</dbReference>
<keyword evidence="7" id="KW-1015">Disulfide bond</keyword>
<evidence type="ECO:0000256" key="2">
    <source>
        <dbReference type="ARBA" id="ARBA00007401"/>
    </source>
</evidence>
<evidence type="ECO:0000256" key="5">
    <source>
        <dbReference type="ARBA" id="ARBA00022729"/>
    </source>
</evidence>
<dbReference type="OrthoDB" id="9762066at2"/>
<dbReference type="Pfam" id="PF16353">
    <property type="entry name" value="LacZ_4"/>
    <property type="match status" value="1"/>
</dbReference>
<comment type="caution">
    <text evidence="14">The sequence shown here is derived from an EMBL/GenBank/DDBJ whole genome shotgun (WGS) entry which is preliminary data.</text>
</comment>
<dbReference type="InterPro" id="IPR006101">
    <property type="entry name" value="Glyco_hydro_2"/>
</dbReference>
<evidence type="ECO:0000256" key="9">
    <source>
        <dbReference type="ARBA" id="ARBA00032230"/>
    </source>
</evidence>
<keyword evidence="6 10" id="KW-0378">Hydrolase</keyword>
<evidence type="ECO:0000256" key="3">
    <source>
        <dbReference type="ARBA" id="ARBA00012756"/>
    </source>
</evidence>
<dbReference type="InterPro" id="IPR050347">
    <property type="entry name" value="Bact_Beta-galactosidase"/>
</dbReference>
<evidence type="ECO:0000313" key="14">
    <source>
        <dbReference type="EMBL" id="TQL57404.1"/>
    </source>
</evidence>
<dbReference type="GO" id="GO:0009341">
    <property type="term" value="C:beta-galactosidase complex"/>
    <property type="evidence" value="ECO:0007669"/>
    <property type="project" value="InterPro"/>
</dbReference>
<evidence type="ECO:0000256" key="11">
    <source>
        <dbReference type="SAM" id="SignalP"/>
    </source>
</evidence>
<evidence type="ECO:0000259" key="13">
    <source>
        <dbReference type="SMART" id="SM01038"/>
    </source>
</evidence>
<organism evidence="14 15">
    <name type="scientific">Rarobacter faecitabidus</name>
    <dbReference type="NCBI Taxonomy" id="13243"/>
    <lineage>
        <taxon>Bacteria</taxon>
        <taxon>Bacillati</taxon>
        <taxon>Actinomycetota</taxon>
        <taxon>Actinomycetes</taxon>
        <taxon>Micrococcales</taxon>
        <taxon>Rarobacteraceae</taxon>
        <taxon>Rarobacter</taxon>
    </lineage>
</organism>
<reference evidence="14 15" key="1">
    <citation type="submission" date="2019-06" db="EMBL/GenBank/DDBJ databases">
        <title>Sequencing the genomes of 1000 actinobacteria strains.</title>
        <authorList>
            <person name="Klenk H.-P."/>
        </authorList>
    </citation>
    <scope>NUCLEOTIDE SEQUENCE [LARGE SCALE GENOMIC DNA]</scope>
    <source>
        <strain evidence="14 15">DSM 4813</strain>
    </source>
</reference>
<evidence type="ECO:0000256" key="1">
    <source>
        <dbReference type="ARBA" id="ARBA00001412"/>
    </source>
</evidence>
<dbReference type="GO" id="GO:0030246">
    <property type="term" value="F:carbohydrate binding"/>
    <property type="evidence" value="ECO:0007669"/>
    <property type="project" value="InterPro"/>
</dbReference>
<dbReference type="PANTHER" id="PTHR46323:SF2">
    <property type="entry name" value="BETA-GALACTOSIDASE"/>
    <property type="match status" value="1"/>
</dbReference>
<dbReference type="InterPro" id="IPR036156">
    <property type="entry name" value="Beta-gal/glucu_dom_sf"/>
</dbReference>
<keyword evidence="15" id="KW-1185">Reference proteome</keyword>
<dbReference type="Gene3D" id="2.60.120.260">
    <property type="entry name" value="Galactose-binding domain-like"/>
    <property type="match status" value="1"/>
</dbReference>
<dbReference type="InterPro" id="IPR013783">
    <property type="entry name" value="Ig-like_fold"/>
</dbReference>
<evidence type="ECO:0000313" key="15">
    <source>
        <dbReference type="Proteomes" id="UP000315389"/>
    </source>
</evidence>
<protein>
    <recommendedName>
        <fullName evidence="4 10">Beta-galactosidase</fullName>
        <ecNumber evidence="3 10">3.2.1.23</ecNumber>
    </recommendedName>
    <alternativeName>
        <fullName evidence="9 10">Lactase</fullName>
    </alternativeName>
</protein>
<dbReference type="PRINTS" id="PR00132">
    <property type="entry name" value="GLHYDRLASE2"/>
</dbReference>
<dbReference type="InterPro" id="IPR017853">
    <property type="entry name" value="GH"/>
</dbReference>
<keyword evidence="5 11" id="KW-0732">Signal</keyword>
<dbReference type="InterPro" id="IPR011013">
    <property type="entry name" value="Gal_mutarotase_sf_dom"/>
</dbReference>
<dbReference type="SMART" id="SM01038">
    <property type="entry name" value="Bgal_small_N"/>
    <property type="match status" value="1"/>
</dbReference>
<feature type="chain" id="PRO_5022051253" description="Beta-galactosidase" evidence="11">
    <location>
        <begin position="34"/>
        <end position="1581"/>
    </location>
</feature>
<dbReference type="InterPro" id="IPR023232">
    <property type="entry name" value="Glyco_hydro_2_AS"/>
</dbReference>
<comment type="similarity">
    <text evidence="2 10">Belongs to the glycosyl hydrolase 2 family.</text>
</comment>
<dbReference type="InterPro" id="IPR014718">
    <property type="entry name" value="GH-type_carb-bd"/>
</dbReference>
<dbReference type="InterPro" id="IPR006104">
    <property type="entry name" value="Glyco_hydro_2_N"/>
</dbReference>
<dbReference type="Pfam" id="PF02836">
    <property type="entry name" value="Glyco_hydro_2_C"/>
    <property type="match status" value="2"/>
</dbReference>
<dbReference type="InterPro" id="IPR013320">
    <property type="entry name" value="ConA-like_dom_sf"/>
</dbReference>
<name>A0A542ZAP9_RARFA</name>